<organism evidence="2 3">
    <name type="scientific">Oryza sativa subsp. japonica</name>
    <name type="common">Rice</name>
    <dbReference type="NCBI Taxonomy" id="39947"/>
    <lineage>
        <taxon>Eukaryota</taxon>
        <taxon>Viridiplantae</taxon>
        <taxon>Streptophyta</taxon>
        <taxon>Embryophyta</taxon>
        <taxon>Tracheophyta</taxon>
        <taxon>Spermatophyta</taxon>
        <taxon>Magnoliopsida</taxon>
        <taxon>Liliopsida</taxon>
        <taxon>Poales</taxon>
        <taxon>Poaceae</taxon>
        <taxon>BOP clade</taxon>
        <taxon>Oryzoideae</taxon>
        <taxon>Oryzeae</taxon>
        <taxon>Oryzinae</taxon>
        <taxon>Oryza</taxon>
        <taxon>Oryza sativa</taxon>
    </lineage>
</organism>
<keyword evidence="1" id="KW-0732">Signal</keyword>
<dbReference type="eggNOG" id="ENOG502R577">
    <property type="taxonomic scope" value="Eukaryota"/>
</dbReference>
<protein>
    <submittedName>
        <fullName evidence="2">Os07g0133025 protein</fullName>
    </submittedName>
</protein>
<name>A0A0N7KMW4_ORYSJ</name>
<evidence type="ECO:0000313" key="2">
    <source>
        <dbReference type="EMBL" id="BAS99945.1"/>
    </source>
</evidence>
<feature type="signal peptide" evidence="1">
    <location>
        <begin position="1"/>
        <end position="29"/>
    </location>
</feature>
<dbReference type="Proteomes" id="UP000059680">
    <property type="component" value="Chromosome 7"/>
</dbReference>
<proteinExistence type="predicted"/>
<accession>A0A0N7KMW4</accession>
<keyword evidence="3" id="KW-1185">Reference proteome</keyword>
<dbReference type="EMBL" id="AP014963">
    <property type="protein sequence ID" value="BAS99945.1"/>
    <property type="molecule type" value="Genomic_DNA"/>
</dbReference>
<evidence type="ECO:0000313" key="3">
    <source>
        <dbReference type="Proteomes" id="UP000059680"/>
    </source>
</evidence>
<evidence type="ECO:0000256" key="1">
    <source>
        <dbReference type="SAM" id="SignalP"/>
    </source>
</evidence>
<feature type="chain" id="PRO_5006014834" evidence="1">
    <location>
        <begin position="30"/>
        <end position="197"/>
    </location>
</feature>
<dbReference type="PaxDb" id="39947-A0A0N7KMW4"/>
<dbReference type="AlphaFoldDB" id="A0A0N7KMW4"/>
<sequence>MAVQCQVLEVTVVAIVVVASGVGSHGADAVDVDADMVVVDVHEVGVLDGVELDDEDVVGHIAISLVAEEAQVAPRRCCGEVLGRGDEEGHAMGAQVGVDGEDGEDEGDGEGVHIVAIAIAAATTTGDRKVAEVQRIRVERVGFERAGAIGELEEACRSDRGYAVEGEVGAGEPGVDELAIIGGSSGRIHCKDAEAKK</sequence>
<reference evidence="2 3" key="2">
    <citation type="journal article" date="2013" name="Plant Cell Physiol.">
        <title>Rice Annotation Project Database (RAP-DB): an integrative and interactive database for rice genomics.</title>
        <authorList>
            <person name="Sakai H."/>
            <person name="Lee S.S."/>
            <person name="Tanaka T."/>
            <person name="Numa H."/>
            <person name="Kim J."/>
            <person name="Kawahara Y."/>
            <person name="Wakimoto H."/>
            <person name="Yang C.C."/>
            <person name="Iwamoto M."/>
            <person name="Abe T."/>
            <person name="Yamada Y."/>
            <person name="Muto A."/>
            <person name="Inokuchi H."/>
            <person name="Ikemura T."/>
            <person name="Matsumoto T."/>
            <person name="Sasaki T."/>
            <person name="Itoh T."/>
        </authorList>
    </citation>
    <scope>NUCLEOTIDE SEQUENCE [LARGE SCALE GENOMIC DNA]</scope>
    <source>
        <strain evidence="3">cv. Nipponbare</strain>
    </source>
</reference>
<reference evidence="2 3" key="3">
    <citation type="journal article" date="2013" name="Rice">
        <title>Improvement of the Oryza sativa Nipponbare reference genome using next generation sequence and optical map data.</title>
        <authorList>
            <person name="Kawahara Y."/>
            <person name="de la Bastide M."/>
            <person name="Hamilton J.P."/>
            <person name="Kanamori H."/>
            <person name="McCombie W.R."/>
            <person name="Ouyang S."/>
            <person name="Schwartz D.C."/>
            <person name="Tanaka T."/>
            <person name="Wu J."/>
            <person name="Zhou S."/>
            <person name="Childs K.L."/>
            <person name="Davidson R.M."/>
            <person name="Lin H."/>
            <person name="Quesada-Ocampo L."/>
            <person name="Vaillancourt B."/>
            <person name="Sakai H."/>
            <person name="Lee S.S."/>
            <person name="Kim J."/>
            <person name="Numa H."/>
            <person name="Itoh T."/>
            <person name="Buell C.R."/>
            <person name="Matsumoto T."/>
        </authorList>
    </citation>
    <scope>NUCLEOTIDE SEQUENCE [LARGE SCALE GENOMIC DNA]</scope>
    <source>
        <strain evidence="3">cv. Nipponbare</strain>
    </source>
</reference>
<reference evidence="3" key="1">
    <citation type="journal article" date="2005" name="Nature">
        <title>The map-based sequence of the rice genome.</title>
        <authorList>
            <consortium name="International rice genome sequencing project (IRGSP)"/>
            <person name="Matsumoto T."/>
            <person name="Wu J."/>
            <person name="Kanamori H."/>
            <person name="Katayose Y."/>
            <person name="Fujisawa M."/>
            <person name="Namiki N."/>
            <person name="Mizuno H."/>
            <person name="Yamamoto K."/>
            <person name="Antonio B.A."/>
            <person name="Baba T."/>
            <person name="Sakata K."/>
            <person name="Nagamura Y."/>
            <person name="Aoki H."/>
            <person name="Arikawa K."/>
            <person name="Arita K."/>
            <person name="Bito T."/>
            <person name="Chiden Y."/>
            <person name="Fujitsuka N."/>
            <person name="Fukunaka R."/>
            <person name="Hamada M."/>
            <person name="Harada C."/>
            <person name="Hayashi A."/>
            <person name="Hijishita S."/>
            <person name="Honda M."/>
            <person name="Hosokawa S."/>
            <person name="Ichikawa Y."/>
            <person name="Idonuma A."/>
            <person name="Iijima M."/>
            <person name="Ikeda M."/>
            <person name="Ikeno M."/>
            <person name="Ito K."/>
            <person name="Ito S."/>
            <person name="Ito T."/>
            <person name="Ito Y."/>
            <person name="Ito Y."/>
            <person name="Iwabuchi A."/>
            <person name="Kamiya K."/>
            <person name="Karasawa W."/>
            <person name="Kurita K."/>
            <person name="Katagiri S."/>
            <person name="Kikuta A."/>
            <person name="Kobayashi H."/>
            <person name="Kobayashi N."/>
            <person name="Machita K."/>
            <person name="Maehara T."/>
            <person name="Masukawa M."/>
            <person name="Mizubayashi T."/>
            <person name="Mukai Y."/>
            <person name="Nagasaki H."/>
            <person name="Nagata Y."/>
            <person name="Naito S."/>
            <person name="Nakashima M."/>
            <person name="Nakama Y."/>
            <person name="Nakamichi Y."/>
            <person name="Nakamura M."/>
            <person name="Meguro A."/>
            <person name="Negishi M."/>
            <person name="Ohta I."/>
            <person name="Ohta T."/>
            <person name="Okamoto M."/>
            <person name="Ono N."/>
            <person name="Saji S."/>
            <person name="Sakaguchi M."/>
            <person name="Sakai K."/>
            <person name="Shibata M."/>
            <person name="Shimokawa T."/>
            <person name="Song J."/>
            <person name="Takazaki Y."/>
            <person name="Terasawa K."/>
            <person name="Tsugane M."/>
            <person name="Tsuji K."/>
            <person name="Ueda S."/>
            <person name="Waki K."/>
            <person name="Yamagata H."/>
            <person name="Yamamoto M."/>
            <person name="Yamamoto S."/>
            <person name="Yamane H."/>
            <person name="Yoshiki S."/>
            <person name="Yoshihara R."/>
            <person name="Yukawa K."/>
            <person name="Zhong H."/>
            <person name="Yano M."/>
            <person name="Yuan Q."/>
            <person name="Ouyang S."/>
            <person name="Liu J."/>
            <person name="Jones K.M."/>
            <person name="Gansberger K."/>
            <person name="Moffat K."/>
            <person name="Hill J."/>
            <person name="Bera J."/>
            <person name="Fadrosh D."/>
            <person name="Jin S."/>
            <person name="Johri S."/>
            <person name="Kim M."/>
            <person name="Overton L."/>
            <person name="Reardon M."/>
            <person name="Tsitrin T."/>
            <person name="Vuong H."/>
            <person name="Weaver B."/>
            <person name="Ciecko A."/>
            <person name="Tallon L."/>
            <person name="Jackson J."/>
            <person name="Pai G."/>
            <person name="Aken S.V."/>
            <person name="Utterback T."/>
            <person name="Reidmuller S."/>
            <person name="Feldblyum T."/>
            <person name="Hsiao J."/>
            <person name="Zismann V."/>
            <person name="Iobst S."/>
            <person name="de Vazeille A.R."/>
            <person name="Buell C.R."/>
            <person name="Ying K."/>
            <person name="Li Y."/>
            <person name="Lu T."/>
            <person name="Huang Y."/>
            <person name="Zhao Q."/>
            <person name="Feng Q."/>
            <person name="Zhang L."/>
            <person name="Zhu J."/>
            <person name="Weng Q."/>
            <person name="Mu J."/>
            <person name="Lu Y."/>
            <person name="Fan D."/>
            <person name="Liu Y."/>
            <person name="Guan J."/>
            <person name="Zhang Y."/>
            <person name="Yu S."/>
            <person name="Liu X."/>
            <person name="Zhang Y."/>
            <person name="Hong G."/>
            <person name="Han B."/>
            <person name="Choisne N."/>
            <person name="Demange N."/>
            <person name="Orjeda G."/>
            <person name="Samain S."/>
            <person name="Cattolico L."/>
            <person name="Pelletier E."/>
            <person name="Couloux A."/>
            <person name="Segurens B."/>
            <person name="Wincker P."/>
            <person name="D'Hont A."/>
            <person name="Scarpelli C."/>
            <person name="Weissenbach J."/>
            <person name="Salanoubat M."/>
            <person name="Quetier F."/>
            <person name="Yu Y."/>
            <person name="Kim H.R."/>
            <person name="Rambo T."/>
            <person name="Currie J."/>
            <person name="Collura K."/>
            <person name="Luo M."/>
            <person name="Yang T."/>
            <person name="Ammiraju J.S.S."/>
            <person name="Engler F."/>
            <person name="Soderlund C."/>
            <person name="Wing R.A."/>
            <person name="Palmer L.E."/>
            <person name="de la Bastide M."/>
            <person name="Spiegel L."/>
            <person name="Nascimento L."/>
            <person name="Zutavern T."/>
            <person name="O'Shaughnessy A."/>
            <person name="Dike S."/>
            <person name="Dedhia N."/>
            <person name="Preston R."/>
            <person name="Balija V."/>
            <person name="McCombie W.R."/>
            <person name="Chow T."/>
            <person name="Chen H."/>
            <person name="Chung M."/>
            <person name="Chen C."/>
            <person name="Shaw J."/>
            <person name="Wu H."/>
            <person name="Hsiao K."/>
            <person name="Chao Y."/>
            <person name="Chu M."/>
            <person name="Cheng C."/>
            <person name="Hour A."/>
            <person name="Lee P."/>
            <person name="Lin S."/>
            <person name="Lin Y."/>
            <person name="Liou J."/>
            <person name="Liu S."/>
            <person name="Hsing Y."/>
            <person name="Raghuvanshi S."/>
            <person name="Mohanty A."/>
            <person name="Bharti A.K."/>
            <person name="Gaur A."/>
            <person name="Gupta V."/>
            <person name="Kumar D."/>
            <person name="Ravi V."/>
            <person name="Vij S."/>
            <person name="Kapur A."/>
            <person name="Khurana P."/>
            <person name="Khurana P."/>
            <person name="Khurana J.P."/>
            <person name="Tyagi A.K."/>
            <person name="Gaikwad K."/>
            <person name="Singh A."/>
            <person name="Dalal V."/>
            <person name="Srivastava S."/>
            <person name="Dixit A."/>
            <person name="Pal A.K."/>
            <person name="Ghazi I.A."/>
            <person name="Yadav M."/>
            <person name="Pandit A."/>
            <person name="Bhargava A."/>
            <person name="Sureshbabu K."/>
            <person name="Batra K."/>
            <person name="Sharma T.R."/>
            <person name="Mohapatra T."/>
            <person name="Singh N.K."/>
            <person name="Messing J."/>
            <person name="Nelson A.B."/>
            <person name="Fuks G."/>
            <person name="Kavchok S."/>
            <person name="Keizer G."/>
            <person name="Linton E."/>
            <person name="Llaca V."/>
            <person name="Song R."/>
            <person name="Tanyolac B."/>
            <person name="Young S."/>
            <person name="Ho-Il K."/>
            <person name="Hahn J.H."/>
            <person name="Sangsakoo G."/>
            <person name="Vanavichit A."/>
            <person name="de Mattos Luiz.A.T."/>
            <person name="Zimmer P.D."/>
            <person name="Malone G."/>
            <person name="Dellagostin O."/>
            <person name="de Oliveira A.C."/>
            <person name="Bevan M."/>
            <person name="Bancroft I."/>
            <person name="Minx P."/>
            <person name="Cordum H."/>
            <person name="Wilson R."/>
            <person name="Cheng Z."/>
            <person name="Jin W."/>
            <person name="Jiang J."/>
            <person name="Leong S.A."/>
            <person name="Iwama H."/>
            <person name="Gojobori T."/>
            <person name="Itoh T."/>
            <person name="Niimura Y."/>
            <person name="Fujii Y."/>
            <person name="Habara T."/>
            <person name="Sakai H."/>
            <person name="Sato Y."/>
            <person name="Wilson G."/>
            <person name="Kumar K."/>
            <person name="McCouch S."/>
            <person name="Juretic N."/>
            <person name="Hoen D."/>
            <person name="Wright S."/>
            <person name="Bruskiewich R."/>
            <person name="Bureau T."/>
            <person name="Miyao A."/>
            <person name="Hirochika H."/>
            <person name="Nishikawa T."/>
            <person name="Kadowaki K."/>
            <person name="Sugiura M."/>
            <person name="Burr B."/>
            <person name="Sasaki T."/>
        </authorList>
    </citation>
    <scope>NUCLEOTIDE SEQUENCE [LARGE SCALE GENOMIC DNA]</scope>
    <source>
        <strain evidence="3">cv. Nipponbare</strain>
    </source>
</reference>
<dbReference type="Gramene" id="Os07t0133025-00">
    <property type="protein sequence ID" value="Os07t0133025-00"/>
    <property type="gene ID" value="Os07g0133025"/>
</dbReference>
<dbReference type="InParanoid" id="A0A0N7KMW4"/>
<gene>
    <name evidence="2" type="ordered locus">Os07g0133025</name>
    <name evidence="2" type="ORF">OSNPB_070133025</name>
</gene>